<dbReference type="GO" id="GO:0005667">
    <property type="term" value="C:transcription regulator complex"/>
    <property type="evidence" value="ECO:0007669"/>
    <property type="project" value="TreeGrafter"/>
</dbReference>
<sequence length="348" mass="38701">MVVFLKPFLSTVKVTEMPAVVVGQPQRNEAMWPALKAHITRERQKKKQEQEADAEEERQRKAREKQAMKDGMTLAETREEITLLENKLARLKDEKHQLFLQLKKVLNEDDNRRRQIVKETNAMMGIQGYPVAHPPPLFLQQNIAQNQLYKVPASHSLLQPSTLKRPRSPSPPPSAYRQGYSFKPAPGANYQKVTEDTRHGQEYVRAVLWNKGSAQQYGGFYGPTTTSSAVYTYGGAQFAQPPTEAAKPVYIPRAPMNQSYIPQTPGIFPDDKTYYAVRPPISVQQGISVPQAAKSGAISGYPVRPPNPPASSSAHGVYASQAGPPSGHLVYTQAGPIPQVQFHVPKLQ</sequence>
<feature type="region of interest" description="Disordered" evidence="1">
    <location>
        <begin position="298"/>
        <end position="321"/>
    </location>
</feature>
<dbReference type="InterPro" id="IPR026094">
    <property type="entry name" value="GPS2"/>
</dbReference>
<dbReference type="PANTHER" id="PTHR22654">
    <property type="entry name" value="G PROTEIN PATHWAY SUPPRESSOR 2"/>
    <property type="match status" value="1"/>
</dbReference>
<dbReference type="PANTHER" id="PTHR22654:SF2">
    <property type="entry name" value="G PROTEIN PATHWAY SUPPRESSOR 2"/>
    <property type="match status" value="1"/>
</dbReference>
<feature type="region of interest" description="Disordered" evidence="1">
    <location>
        <begin position="159"/>
        <end position="181"/>
    </location>
</feature>
<evidence type="ECO:0000313" key="2">
    <source>
        <dbReference type="EMBL" id="CAH0386296.1"/>
    </source>
</evidence>
<dbReference type="Pfam" id="PF15991">
    <property type="entry name" value="G_path_suppress"/>
    <property type="match status" value="1"/>
</dbReference>
<dbReference type="Proteomes" id="UP001152759">
    <property type="component" value="Chromosome 3"/>
</dbReference>
<dbReference type="AlphaFoldDB" id="A0A9P0F048"/>
<gene>
    <name evidence="2" type="ORF">BEMITA_LOCUS5434</name>
</gene>
<organism evidence="2 3">
    <name type="scientific">Bemisia tabaci</name>
    <name type="common">Sweetpotato whitefly</name>
    <name type="synonym">Aleurodes tabaci</name>
    <dbReference type="NCBI Taxonomy" id="7038"/>
    <lineage>
        <taxon>Eukaryota</taxon>
        <taxon>Metazoa</taxon>
        <taxon>Ecdysozoa</taxon>
        <taxon>Arthropoda</taxon>
        <taxon>Hexapoda</taxon>
        <taxon>Insecta</taxon>
        <taxon>Pterygota</taxon>
        <taxon>Neoptera</taxon>
        <taxon>Paraneoptera</taxon>
        <taxon>Hemiptera</taxon>
        <taxon>Sternorrhyncha</taxon>
        <taxon>Aleyrodoidea</taxon>
        <taxon>Aleyrodidae</taxon>
        <taxon>Aleyrodinae</taxon>
        <taxon>Bemisia</taxon>
    </lineage>
</organism>
<feature type="region of interest" description="Disordered" evidence="1">
    <location>
        <begin position="40"/>
        <end position="69"/>
    </location>
</feature>
<name>A0A9P0F048_BEMTA</name>
<dbReference type="EMBL" id="OU963864">
    <property type="protein sequence ID" value="CAH0386296.1"/>
    <property type="molecule type" value="Genomic_DNA"/>
</dbReference>
<keyword evidence="3" id="KW-1185">Reference proteome</keyword>
<evidence type="ECO:0008006" key="4">
    <source>
        <dbReference type="Google" id="ProtNLM"/>
    </source>
</evidence>
<feature type="compositionally biased region" description="Basic and acidic residues" evidence="1">
    <location>
        <begin position="40"/>
        <end position="50"/>
    </location>
</feature>
<accession>A0A9P0F048</accession>
<evidence type="ECO:0000313" key="3">
    <source>
        <dbReference type="Proteomes" id="UP001152759"/>
    </source>
</evidence>
<dbReference type="GO" id="GO:0006357">
    <property type="term" value="P:regulation of transcription by RNA polymerase II"/>
    <property type="evidence" value="ECO:0007669"/>
    <property type="project" value="TreeGrafter"/>
</dbReference>
<dbReference type="GO" id="GO:0003712">
    <property type="term" value="F:transcription coregulator activity"/>
    <property type="evidence" value="ECO:0007669"/>
    <property type="project" value="TreeGrafter"/>
</dbReference>
<evidence type="ECO:0000256" key="1">
    <source>
        <dbReference type="SAM" id="MobiDB-lite"/>
    </source>
</evidence>
<proteinExistence type="predicted"/>
<protein>
    <recommendedName>
        <fullName evidence="4">G protein pathway suppressor 2</fullName>
    </recommendedName>
</protein>
<reference evidence="2" key="1">
    <citation type="submission" date="2021-12" db="EMBL/GenBank/DDBJ databases">
        <authorList>
            <person name="King R."/>
        </authorList>
    </citation>
    <scope>NUCLEOTIDE SEQUENCE</scope>
</reference>